<dbReference type="PANTHER" id="PTHR43313">
    <property type="entry name" value="SHORT-CHAIN DEHYDROGENASE/REDUCTASE FAMILY 9C"/>
    <property type="match status" value="1"/>
</dbReference>
<proteinExistence type="predicted"/>
<protein>
    <submittedName>
        <fullName evidence="2">Uncharacterized protein</fullName>
    </submittedName>
</protein>
<comment type="caution">
    <text evidence="2">The sequence shown here is derived from an EMBL/GenBank/DDBJ whole genome shotgun (WGS) entry which is preliminary data.</text>
</comment>
<dbReference type="OrthoDB" id="2102561at2759"/>
<dbReference type="EMBL" id="PZQS01000001">
    <property type="protein sequence ID" value="PVD39153.1"/>
    <property type="molecule type" value="Genomic_DNA"/>
</dbReference>
<dbReference type="InterPro" id="IPR036291">
    <property type="entry name" value="NAD(P)-bd_dom_sf"/>
</dbReference>
<dbReference type="Gene3D" id="3.40.50.720">
    <property type="entry name" value="NAD(P)-binding Rossmann-like Domain"/>
    <property type="match status" value="1"/>
</dbReference>
<dbReference type="PANTHER" id="PTHR43313:SF36">
    <property type="entry name" value="D-BETA-HYDROXYBUTYRATE DEHYDROGENASE, MITOCHONDRIAL"/>
    <property type="match status" value="1"/>
</dbReference>
<keyword evidence="1" id="KW-1133">Transmembrane helix</keyword>
<sequence>MVKGVCLLDVVTLLIRITQPVWHRSTMEVKQFLGLQVFEFAYLMALAFFPFFIAQREVAITILMVASVYVVFSVIKHALSYKVDPANKVVIITGCDTGFGNSLAQRLDSLGFTVIAGCLDKSSDGAEQLKSSTSGRLHVIPLDVTDDTGISNCLSFFEEELPGKDLWALVNNAGIIVRGDVEFTSVKSYQKVADVNLFGTIRMTKAFLPHLRKHKVTLQNQGGELDSQLPGIQKAFAALWAEAPETVRQAYGKGYIDSQYKAVAEQSKTSASSLAPVIDILELAIMQVNAKPRYLISGSNQIFDYLNVLLWWKPWLPERIFDKLVENSYCQRAPAVSN</sequence>
<dbReference type="AlphaFoldDB" id="A0A2T7Q0F8"/>
<gene>
    <name evidence="2" type="ORF">C0Q70_01781</name>
</gene>
<dbReference type="SUPFAM" id="SSF51735">
    <property type="entry name" value="NAD(P)-binding Rossmann-fold domains"/>
    <property type="match status" value="1"/>
</dbReference>
<organism evidence="2 3">
    <name type="scientific">Pomacea canaliculata</name>
    <name type="common">Golden apple snail</name>
    <dbReference type="NCBI Taxonomy" id="400727"/>
    <lineage>
        <taxon>Eukaryota</taxon>
        <taxon>Metazoa</taxon>
        <taxon>Spiralia</taxon>
        <taxon>Lophotrochozoa</taxon>
        <taxon>Mollusca</taxon>
        <taxon>Gastropoda</taxon>
        <taxon>Caenogastropoda</taxon>
        <taxon>Architaenioglossa</taxon>
        <taxon>Ampullarioidea</taxon>
        <taxon>Ampullariidae</taxon>
        <taxon>Pomacea</taxon>
    </lineage>
</organism>
<evidence type="ECO:0000313" key="3">
    <source>
        <dbReference type="Proteomes" id="UP000245119"/>
    </source>
</evidence>
<feature type="transmembrane region" description="Helical" evidence="1">
    <location>
        <begin position="32"/>
        <end position="53"/>
    </location>
</feature>
<dbReference type="InterPro" id="IPR002347">
    <property type="entry name" value="SDR_fam"/>
</dbReference>
<keyword evidence="1" id="KW-0812">Transmembrane</keyword>
<name>A0A2T7Q0F8_POMCA</name>
<dbReference type="Pfam" id="PF00106">
    <property type="entry name" value="adh_short"/>
    <property type="match status" value="1"/>
</dbReference>
<keyword evidence="1" id="KW-0472">Membrane</keyword>
<accession>A0A2T7Q0F8</accession>
<evidence type="ECO:0000256" key="1">
    <source>
        <dbReference type="SAM" id="Phobius"/>
    </source>
</evidence>
<feature type="transmembrane region" description="Helical" evidence="1">
    <location>
        <begin position="59"/>
        <end position="79"/>
    </location>
</feature>
<keyword evidence="3" id="KW-1185">Reference proteome</keyword>
<dbReference type="GO" id="GO:0016491">
    <property type="term" value="F:oxidoreductase activity"/>
    <property type="evidence" value="ECO:0007669"/>
    <property type="project" value="TreeGrafter"/>
</dbReference>
<dbReference type="Proteomes" id="UP000245119">
    <property type="component" value="Linkage Group LG1"/>
</dbReference>
<reference evidence="2 3" key="1">
    <citation type="submission" date="2018-04" db="EMBL/GenBank/DDBJ databases">
        <title>The genome of golden apple snail Pomacea canaliculata provides insight into stress tolerance and invasive adaptation.</title>
        <authorList>
            <person name="Liu C."/>
            <person name="Liu B."/>
            <person name="Ren Y."/>
            <person name="Zhang Y."/>
            <person name="Wang H."/>
            <person name="Li S."/>
            <person name="Jiang F."/>
            <person name="Yin L."/>
            <person name="Zhang G."/>
            <person name="Qian W."/>
            <person name="Fan W."/>
        </authorList>
    </citation>
    <scope>NUCLEOTIDE SEQUENCE [LARGE SCALE GENOMIC DNA]</scope>
    <source>
        <strain evidence="2">SZHN2017</strain>
        <tissue evidence="2">Muscle</tissue>
    </source>
</reference>
<dbReference type="GO" id="GO:0008202">
    <property type="term" value="P:steroid metabolic process"/>
    <property type="evidence" value="ECO:0007669"/>
    <property type="project" value="TreeGrafter"/>
</dbReference>
<evidence type="ECO:0000313" key="2">
    <source>
        <dbReference type="EMBL" id="PVD39153.1"/>
    </source>
</evidence>